<organism evidence="1">
    <name type="scientific">viral metagenome</name>
    <dbReference type="NCBI Taxonomy" id="1070528"/>
    <lineage>
        <taxon>unclassified sequences</taxon>
        <taxon>metagenomes</taxon>
        <taxon>organismal metagenomes</taxon>
    </lineage>
</organism>
<evidence type="ECO:0000313" key="1">
    <source>
        <dbReference type="EMBL" id="QJA99567.1"/>
    </source>
</evidence>
<dbReference type="AlphaFoldDB" id="A0A6M3LWA5"/>
<dbReference type="EMBL" id="MT143657">
    <property type="protein sequence ID" value="QJA99567.1"/>
    <property type="molecule type" value="Genomic_DNA"/>
</dbReference>
<reference evidence="1" key="1">
    <citation type="submission" date="2020-03" db="EMBL/GenBank/DDBJ databases">
        <title>The deep terrestrial virosphere.</title>
        <authorList>
            <person name="Holmfeldt K."/>
            <person name="Nilsson E."/>
            <person name="Simone D."/>
            <person name="Lopez-Fernandez M."/>
            <person name="Wu X."/>
            <person name="de Brujin I."/>
            <person name="Lundin D."/>
            <person name="Andersson A."/>
            <person name="Bertilsson S."/>
            <person name="Dopson M."/>
        </authorList>
    </citation>
    <scope>NUCLEOTIDE SEQUENCE</scope>
    <source>
        <strain evidence="1">MM171A00966</strain>
    </source>
</reference>
<protein>
    <submittedName>
        <fullName evidence="1">Uncharacterized protein</fullName>
    </submittedName>
</protein>
<accession>A0A6M3LWA5</accession>
<proteinExistence type="predicted"/>
<sequence length="119" mass="13698">MTELWQGQPLTITVDPAGMTLHSYDEEKVRKIKDDYKDVKILSATHLKKEWERRWKDAKIVEIEGFDGSVEILEWGGDVLASFSGSDEYSGHVNAVWKITVKTHKGEKTWQLWTSYRGG</sequence>
<name>A0A6M3LWA5_9ZZZZ</name>
<gene>
    <name evidence="1" type="ORF">MM171A00966_0004</name>
</gene>